<keyword evidence="1" id="KW-0677">Repeat</keyword>
<feature type="compositionally biased region" description="Polar residues" evidence="2">
    <location>
        <begin position="31"/>
        <end position="49"/>
    </location>
</feature>
<dbReference type="PROSITE" id="PS50837">
    <property type="entry name" value="NACHT"/>
    <property type="match status" value="1"/>
</dbReference>
<dbReference type="InterPro" id="IPR027417">
    <property type="entry name" value="P-loop_NTPase"/>
</dbReference>
<dbReference type="AlphaFoldDB" id="A0A0C3AJK1"/>
<evidence type="ECO:0000313" key="5">
    <source>
        <dbReference type="Proteomes" id="UP000054097"/>
    </source>
</evidence>
<name>A0A0C3AJK1_SERVB</name>
<dbReference type="PANTHER" id="PTHR10039:SF17">
    <property type="entry name" value="FUNGAL STAND N-TERMINAL GOODBYE DOMAIN-CONTAINING PROTEIN-RELATED"/>
    <property type="match status" value="1"/>
</dbReference>
<dbReference type="Proteomes" id="UP000054097">
    <property type="component" value="Unassembled WGS sequence"/>
</dbReference>
<feature type="domain" description="NACHT" evidence="3">
    <location>
        <begin position="261"/>
        <end position="404"/>
    </location>
</feature>
<keyword evidence="5" id="KW-1185">Reference proteome</keyword>
<reference evidence="4 5" key="1">
    <citation type="submission" date="2014-04" db="EMBL/GenBank/DDBJ databases">
        <authorList>
            <consortium name="DOE Joint Genome Institute"/>
            <person name="Kuo A."/>
            <person name="Zuccaro A."/>
            <person name="Kohler A."/>
            <person name="Nagy L.G."/>
            <person name="Floudas D."/>
            <person name="Copeland A."/>
            <person name="Barry K.W."/>
            <person name="Cichocki N."/>
            <person name="Veneault-Fourrey C."/>
            <person name="LaButti K."/>
            <person name="Lindquist E.A."/>
            <person name="Lipzen A."/>
            <person name="Lundell T."/>
            <person name="Morin E."/>
            <person name="Murat C."/>
            <person name="Sun H."/>
            <person name="Tunlid A."/>
            <person name="Henrissat B."/>
            <person name="Grigoriev I.V."/>
            <person name="Hibbett D.S."/>
            <person name="Martin F."/>
            <person name="Nordberg H.P."/>
            <person name="Cantor M.N."/>
            <person name="Hua S.X."/>
        </authorList>
    </citation>
    <scope>NUCLEOTIDE SEQUENCE [LARGE SCALE GENOMIC DNA]</scope>
    <source>
        <strain evidence="4 5">MAFF 305830</strain>
    </source>
</reference>
<dbReference type="PANTHER" id="PTHR10039">
    <property type="entry name" value="AMELOGENIN"/>
    <property type="match status" value="1"/>
</dbReference>
<dbReference type="CDD" id="cd21037">
    <property type="entry name" value="MLKL_NTD"/>
    <property type="match status" value="1"/>
</dbReference>
<dbReference type="OrthoDB" id="5106486at2759"/>
<reference evidence="5" key="2">
    <citation type="submission" date="2015-01" db="EMBL/GenBank/DDBJ databases">
        <title>Evolutionary Origins and Diversification of the Mycorrhizal Mutualists.</title>
        <authorList>
            <consortium name="DOE Joint Genome Institute"/>
            <consortium name="Mycorrhizal Genomics Consortium"/>
            <person name="Kohler A."/>
            <person name="Kuo A."/>
            <person name="Nagy L.G."/>
            <person name="Floudas D."/>
            <person name="Copeland A."/>
            <person name="Barry K.W."/>
            <person name="Cichocki N."/>
            <person name="Veneault-Fourrey C."/>
            <person name="LaButti K."/>
            <person name="Lindquist E.A."/>
            <person name="Lipzen A."/>
            <person name="Lundell T."/>
            <person name="Morin E."/>
            <person name="Murat C."/>
            <person name="Riley R."/>
            <person name="Ohm R."/>
            <person name="Sun H."/>
            <person name="Tunlid A."/>
            <person name="Henrissat B."/>
            <person name="Grigoriev I.V."/>
            <person name="Hibbett D.S."/>
            <person name="Martin F."/>
        </authorList>
    </citation>
    <scope>NUCLEOTIDE SEQUENCE [LARGE SCALE GENOMIC DNA]</scope>
    <source>
        <strain evidence="5">MAFF 305830</strain>
    </source>
</reference>
<gene>
    <name evidence="4" type="ORF">M408DRAFT_31158</name>
</gene>
<dbReference type="SUPFAM" id="SSF52540">
    <property type="entry name" value="P-loop containing nucleoside triphosphate hydrolases"/>
    <property type="match status" value="1"/>
</dbReference>
<evidence type="ECO:0000313" key="4">
    <source>
        <dbReference type="EMBL" id="KIM19511.1"/>
    </source>
</evidence>
<evidence type="ECO:0000259" key="3">
    <source>
        <dbReference type="PROSITE" id="PS50837"/>
    </source>
</evidence>
<dbReference type="InterPro" id="IPR007111">
    <property type="entry name" value="NACHT_NTPase"/>
</dbReference>
<sequence>MGNCLSKNQIEGGEEINSTAPKPTTGVAQRVRSQATQETKSQAANERNPTYQVTLDGSIYFFDTLRQVSEATELLAPLKAVCGVIVKALETTRAMHANKDEWGNLMDKIQKMQDTIEGQINRLQKDGKLSYSPLTTDPAAVAPLRDFTKSLGEIFEASSDAMGQTSKGSNTLKRVLTVRIDAENILQYKEAVNSCFNDYMVAINLFTAHYTKEQGDIAAIRALKIAANPGGNQHQICTQDTRTELLHDIHTWADDTTSIKQIFWIADRAGTGKSTVAKQIVTEWEKAAKPVVPFFFSINATDTMTNAKFCSTLAVKLAELADFGSFRTTLAEILSQKLTIETLGFEEQFEQLVIAPLEKTNKPVLVVIDALDECDERGRSELLLAFLNKLDKIPKTKVLITSRPLVDIKDILQNQPIVYSRTLQGSDNLDSTTEDILRHLDQIFTRSRKLQHLKHHVPRLSELANGLFIWASTAGKFLERSLDLDATLSAIEHMHGLDDLYTRIMECAIPESDVESRNAVSVILQAILAAQRPLFVSEMQNLLSKPQVVQPVVEVLASVLSSGAEDKPGSFWDILH</sequence>
<dbReference type="HOGENOM" id="CLU_480285_0_0_1"/>
<dbReference type="InterPro" id="IPR059179">
    <property type="entry name" value="MLKL-like_MCAfunc"/>
</dbReference>
<feature type="region of interest" description="Disordered" evidence="2">
    <location>
        <begin position="1"/>
        <end position="49"/>
    </location>
</feature>
<proteinExistence type="predicted"/>
<organism evidence="4 5">
    <name type="scientific">Serendipita vermifera MAFF 305830</name>
    <dbReference type="NCBI Taxonomy" id="933852"/>
    <lineage>
        <taxon>Eukaryota</taxon>
        <taxon>Fungi</taxon>
        <taxon>Dikarya</taxon>
        <taxon>Basidiomycota</taxon>
        <taxon>Agaricomycotina</taxon>
        <taxon>Agaricomycetes</taxon>
        <taxon>Sebacinales</taxon>
        <taxon>Serendipitaceae</taxon>
        <taxon>Serendipita</taxon>
    </lineage>
</organism>
<dbReference type="InterPro" id="IPR056884">
    <property type="entry name" value="NPHP3-like_N"/>
</dbReference>
<protein>
    <recommendedName>
        <fullName evidence="3">NACHT domain-containing protein</fullName>
    </recommendedName>
</protein>
<evidence type="ECO:0000256" key="1">
    <source>
        <dbReference type="ARBA" id="ARBA00022737"/>
    </source>
</evidence>
<dbReference type="EMBL" id="KN824652">
    <property type="protein sequence ID" value="KIM19511.1"/>
    <property type="molecule type" value="Genomic_DNA"/>
</dbReference>
<evidence type="ECO:0000256" key="2">
    <source>
        <dbReference type="SAM" id="MobiDB-lite"/>
    </source>
</evidence>
<accession>A0A0C3AJK1</accession>
<dbReference type="Gene3D" id="3.40.50.300">
    <property type="entry name" value="P-loop containing nucleotide triphosphate hydrolases"/>
    <property type="match status" value="1"/>
</dbReference>
<dbReference type="STRING" id="933852.A0A0C3AJK1"/>
<dbReference type="Pfam" id="PF24883">
    <property type="entry name" value="NPHP3_N"/>
    <property type="match status" value="1"/>
</dbReference>